<dbReference type="Proteomes" id="UP001344447">
    <property type="component" value="Unassembled WGS sequence"/>
</dbReference>
<accession>A0AAN7TM40</accession>
<feature type="domain" description="Monalysin Pore-forming" evidence="1">
    <location>
        <begin position="21"/>
        <end position="227"/>
    </location>
</feature>
<evidence type="ECO:0000313" key="3">
    <source>
        <dbReference type="Proteomes" id="UP001344447"/>
    </source>
</evidence>
<dbReference type="EMBL" id="JAVFKY010000005">
    <property type="protein sequence ID" value="KAK5575489.1"/>
    <property type="molecule type" value="Genomic_DNA"/>
</dbReference>
<dbReference type="PANTHER" id="PTHR35884">
    <property type="entry name" value="SMALL AGGREGATE FORMATION PROTEIN"/>
    <property type="match status" value="1"/>
</dbReference>
<dbReference type="PANTHER" id="PTHR35884:SF1">
    <property type="entry name" value="MONALYSIN BETA BARREL PORE-FORMING DOMAIN-CONTAINING PROTEIN-RELATED"/>
    <property type="match status" value="1"/>
</dbReference>
<dbReference type="AlphaFoldDB" id="A0AAN7TM40"/>
<name>A0AAN7TM40_9MYCE</name>
<evidence type="ECO:0000259" key="1">
    <source>
        <dbReference type="Pfam" id="PF18063"/>
    </source>
</evidence>
<dbReference type="InterPro" id="IPR040927">
    <property type="entry name" value="PF_Monalysin"/>
</dbReference>
<organism evidence="2 3">
    <name type="scientific">Dictyostelium firmibasis</name>
    <dbReference type="NCBI Taxonomy" id="79012"/>
    <lineage>
        <taxon>Eukaryota</taxon>
        <taxon>Amoebozoa</taxon>
        <taxon>Evosea</taxon>
        <taxon>Eumycetozoa</taxon>
        <taxon>Dictyostelia</taxon>
        <taxon>Dictyosteliales</taxon>
        <taxon>Dictyosteliaceae</taxon>
        <taxon>Dictyostelium</taxon>
    </lineage>
</organism>
<protein>
    <recommendedName>
        <fullName evidence="1">Monalysin Pore-forming domain-containing protein</fullName>
    </recommendedName>
</protein>
<sequence>MEPIIVNQSSSQLPFYFNNIKVVENNHDADWLTKINNPIEPAVVINNQPNVPGTILLNTDQYPNGTLVNFILKPCGHFVEYKQTIKDNLPVNLIISKSKGFSKKVSSDSKVKVGFKGNFPSNFKGKFKYISKFDYSGETWSNETTSYSQLVSSISYVHESLVTYAYKLIDSIDHQRLMKLNPDYTWKAIGNDLYFFVSLYSNNQIIRTYDSKYQMVDEQDFIDFLSKNKNLWDN</sequence>
<evidence type="ECO:0000313" key="2">
    <source>
        <dbReference type="EMBL" id="KAK5575489.1"/>
    </source>
</evidence>
<dbReference type="Pfam" id="PF18063">
    <property type="entry name" value="BB_PF"/>
    <property type="match status" value="1"/>
</dbReference>
<proteinExistence type="predicted"/>
<reference evidence="2 3" key="1">
    <citation type="submission" date="2023-11" db="EMBL/GenBank/DDBJ databases">
        <title>Dfirmibasis_genome.</title>
        <authorList>
            <person name="Edelbroek B."/>
            <person name="Kjellin J."/>
            <person name="Jerlstrom-Hultqvist J."/>
            <person name="Soderbom F."/>
        </authorList>
    </citation>
    <scope>NUCLEOTIDE SEQUENCE [LARGE SCALE GENOMIC DNA]</scope>
    <source>
        <strain evidence="2 3">TNS-C-14</strain>
    </source>
</reference>
<gene>
    <name evidence="2" type="ORF">RB653_006622</name>
</gene>
<dbReference type="GO" id="GO:0031157">
    <property type="term" value="P:regulation of aggregate size involved in sorocarp development"/>
    <property type="evidence" value="ECO:0007669"/>
    <property type="project" value="InterPro"/>
</dbReference>
<dbReference type="InterPro" id="IPR038768">
    <property type="entry name" value="SmlA"/>
</dbReference>
<keyword evidence="3" id="KW-1185">Reference proteome</keyword>
<comment type="caution">
    <text evidence="2">The sequence shown here is derived from an EMBL/GenBank/DDBJ whole genome shotgun (WGS) entry which is preliminary data.</text>
</comment>